<protein>
    <recommendedName>
        <fullName evidence="1">SnoaL-like domain-containing protein</fullName>
    </recommendedName>
</protein>
<organism evidence="2 3">
    <name type="scientific">Owenweeksia hongkongensis (strain DSM 17368 / CIP 108786 / JCM 12287 / NRRL B-23963 / UST20020801)</name>
    <dbReference type="NCBI Taxonomy" id="926562"/>
    <lineage>
        <taxon>Bacteria</taxon>
        <taxon>Pseudomonadati</taxon>
        <taxon>Bacteroidota</taxon>
        <taxon>Flavobacteriia</taxon>
        <taxon>Flavobacteriales</taxon>
        <taxon>Owenweeksiaceae</taxon>
        <taxon>Owenweeksia</taxon>
    </lineage>
</organism>
<keyword evidence="3" id="KW-1185">Reference proteome</keyword>
<dbReference type="eggNOG" id="COG4922">
    <property type="taxonomic scope" value="Bacteria"/>
</dbReference>
<feature type="domain" description="SnoaL-like" evidence="1">
    <location>
        <begin position="22"/>
        <end position="122"/>
    </location>
</feature>
<dbReference type="RefSeq" id="WP_014201488.1">
    <property type="nucleotide sequence ID" value="NC_016599.1"/>
</dbReference>
<dbReference type="AlphaFoldDB" id="G8R583"/>
<dbReference type="InterPro" id="IPR032710">
    <property type="entry name" value="NTF2-like_dom_sf"/>
</dbReference>
<dbReference type="HOGENOM" id="CLU_100997_2_1_10"/>
<sequence>MEKIVDLKDTKSVRNMNTALALYDEMINEHNAIEAVNKYLVPEYIQHNPSIATGAEALGQAFGYIGHTHPTSRVEIHRIIAAGDYVWSHVIFYNLSNDDPSDKGTAGVDILKFNDEGKIIEHWDVLQEIIDPSKTANTNGQV</sequence>
<gene>
    <name evidence="2" type="ordered locus">Oweho_1122</name>
</gene>
<dbReference type="KEGG" id="oho:Oweho_1122"/>
<reference evidence="2 3" key="1">
    <citation type="journal article" date="2012" name="Stand. Genomic Sci.">
        <title>Genome sequence of the orange-pigmented seawater bacterium Owenweeksia hongkongensis type strain (UST20020801(T)).</title>
        <authorList>
            <person name="Riedel T."/>
            <person name="Held B."/>
            <person name="Nolan M."/>
            <person name="Lucas S."/>
            <person name="Lapidus A."/>
            <person name="Tice H."/>
            <person name="Del Rio T.G."/>
            <person name="Cheng J.F."/>
            <person name="Han C."/>
            <person name="Tapia R."/>
            <person name="Goodwin L.A."/>
            <person name="Pitluck S."/>
            <person name="Liolios K."/>
            <person name="Mavromatis K."/>
            <person name="Pagani I."/>
            <person name="Ivanova N."/>
            <person name="Mikhailova N."/>
            <person name="Pati A."/>
            <person name="Chen A."/>
            <person name="Palaniappan K."/>
            <person name="Rohde M."/>
            <person name="Tindall B.J."/>
            <person name="Detter J.C."/>
            <person name="Goker M."/>
            <person name="Woyke T."/>
            <person name="Bristow J."/>
            <person name="Eisen J.A."/>
            <person name="Markowitz V."/>
            <person name="Hugenholtz P."/>
            <person name="Klenk H.P."/>
            <person name="Kyrpides N.C."/>
        </authorList>
    </citation>
    <scope>NUCLEOTIDE SEQUENCE</scope>
    <source>
        <strain evidence="3">DSM 17368 / JCM 12287 / NRRL B-23963</strain>
    </source>
</reference>
<dbReference type="EMBL" id="CP003156">
    <property type="protein sequence ID" value="AEV32128.1"/>
    <property type="molecule type" value="Genomic_DNA"/>
</dbReference>
<evidence type="ECO:0000313" key="2">
    <source>
        <dbReference type="EMBL" id="AEV32128.1"/>
    </source>
</evidence>
<dbReference type="STRING" id="926562.Oweho_1122"/>
<dbReference type="Proteomes" id="UP000005631">
    <property type="component" value="Chromosome"/>
</dbReference>
<dbReference type="Gene3D" id="3.10.450.50">
    <property type="match status" value="1"/>
</dbReference>
<dbReference type="SUPFAM" id="SSF54427">
    <property type="entry name" value="NTF2-like"/>
    <property type="match status" value="1"/>
</dbReference>
<accession>G8R583</accession>
<name>G8R583_OWEHD</name>
<evidence type="ECO:0000313" key="3">
    <source>
        <dbReference type="Proteomes" id="UP000005631"/>
    </source>
</evidence>
<dbReference type="OrthoDB" id="9812089at2"/>
<dbReference type="InterPro" id="IPR037401">
    <property type="entry name" value="SnoaL-like"/>
</dbReference>
<evidence type="ECO:0000259" key="1">
    <source>
        <dbReference type="Pfam" id="PF12680"/>
    </source>
</evidence>
<proteinExistence type="predicted"/>
<dbReference type="Pfam" id="PF12680">
    <property type="entry name" value="SnoaL_2"/>
    <property type="match status" value="1"/>
</dbReference>